<organism evidence="2 4">
    <name type="scientific">Vanilla planifolia</name>
    <name type="common">Vanilla</name>
    <dbReference type="NCBI Taxonomy" id="51239"/>
    <lineage>
        <taxon>Eukaryota</taxon>
        <taxon>Viridiplantae</taxon>
        <taxon>Streptophyta</taxon>
        <taxon>Embryophyta</taxon>
        <taxon>Tracheophyta</taxon>
        <taxon>Spermatophyta</taxon>
        <taxon>Magnoliopsida</taxon>
        <taxon>Liliopsida</taxon>
        <taxon>Asparagales</taxon>
        <taxon>Orchidaceae</taxon>
        <taxon>Vanilloideae</taxon>
        <taxon>Vanilleae</taxon>
        <taxon>Vanilla</taxon>
    </lineage>
</organism>
<accession>A0A835R0C9</accession>
<reference evidence="3 4" key="1">
    <citation type="journal article" date="2020" name="Nat. Food">
        <title>A phased Vanilla planifolia genome enables genetic improvement of flavour and production.</title>
        <authorList>
            <person name="Hasing T."/>
            <person name="Tang H."/>
            <person name="Brym M."/>
            <person name="Khazi F."/>
            <person name="Huang T."/>
            <person name="Chambers A.H."/>
        </authorList>
    </citation>
    <scope>NUCLEOTIDE SEQUENCE [LARGE SCALE GENOMIC DNA]</scope>
    <source>
        <tissue evidence="2">Leaf</tissue>
    </source>
</reference>
<keyword evidence="3" id="KW-1185">Reference proteome</keyword>
<dbReference type="AlphaFoldDB" id="A0A835R0C9"/>
<sequence>MPDDFCPLGAQLIESPPQIASFDSKHDYASQEQVMPPLFVIDDDANVEVCERPEDPLLQLNTNSTCLLSINELHETMGRNAALVNEPNIVAPCYHAQVSTSTSLGSFVSQLPALLTTSSRLLAAEEW</sequence>
<dbReference type="Proteomes" id="UP000639772">
    <property type="component" value="Unassembled WGS sequence"/>
</dbReference>
<evidence type="ECO:0000313" key="3">
    <source>
        <dbReference type="Proteomes" id="UP000636800"/>
    </source>
</evidence>
<protein>
    <submittedName>
        <fullName evidence="2">Uncharacterized protein</fullName>
    </submittedName>
</protein>
<comment type="caution">
    <text evidence="2">The sequence shown here is derived from an EMBL/GenBank/DDBJ whole genome shotgun (WGS) entry which is preliminary data.</text>
</comment>
<dbReference type="EMBL" id="JADCNM010000005">
    <property type="protein sequence ID" value="KAG0482074.1"/>
    <property type="molecule type" value="Genomic_DNA"/>
</dbReference>
<evidence type="ECO:0000313" key="4">
    <source>
        <dbReference type="Proteomes" id="UP000639772"/>
    </source>
</evidence>
<dbReference type="EMBL" id="JADCNL010000005">
    <property type="protein sequence ID" value="KAG0479524.1"/>
    <property type="molecule type" value="Genomic_DNA"/>
</dbReference>
<evidence type="ECO:0000313" key="1">
    <source>
        <dbReference type="EMBL" id="KAG0479524.1"/>
    </source>
</evidence>
<dbReference type="Proteomes" id="UP000636800">
    <property type="component" value="Chromosome 5"/>
</dbReference>
<proteinExistence type="predicted"/>
<name>A0A835R0C9_VANPL</name>
<dbReference type="OrthoDB" id="19232at2759"/>
<gene>
    <name evidence="2" type="ORF">HPP92_010158</name>
    <name evidence="1" type="ORF">HPP92_010382</name>
</gene>
<evidence type="ECO:0000313" key="2">
    <source>
        <dbReference type="EMBL" id="KAG0482074.1"/>
    </source>
</evidence>